<reference evidence="1" key="2">
    <citation type="journal article" date="2022" name="Elife">
        <title>Obligate sexual reproduction of a homothallic fungus closely related to the Cryptococcus pathogenic species complex.</title>
        <authorList>
            <person name="Passer A.R."/>
            <person name="Clancey S.A."/>
            <person name="Shea T."/>
            <person name="David-Palma M."/>
            <person name="Averette A.F."/>
            <person name="Boekhout T."/>
            <person name="Porcel B.M."/>
            <person name="Nowrousian M."/>
            <person name="Cuomo C.A."/>
            <person name="Sun S."/>
            <person name="Heitman J."/>
            <person name="Coelho M.A."/>
        </authorList>
    </citation>
    <scope>NUCLEOTIDE SEQUENCE</scope>
    <source>
        <strain evidence="1">CBS 7841</strain>
    </source>
</reference>
<dbReference type="KEGG" id="cdep:91084739"/>
<proteinExistence type="predicted"/>
<reference evidence="1" key="1">
    <citation type="submission" date="2016-06" db="EMBL/GenBank/DDBJ databases">
        <authorList>
            <person name="Cuomo C."/>
            <person name="Litvintseva A."/>
            <person name="Heitman J."/>
            <person name="Chen Y."/>
            <person name="Sun S."/>
            <person name="Springer D."/>
            <person name="Dromer F."/>
            <person name="Young S."/>
            <person name="Zeng Q."/>
            <person name="Chapman S."/>
            <person name="Gujja S."/>
            <person name="Saif S."/>
            <person name="Birren B."/>
        </authorList>
    </citation>
    <scope>NUCLEOTIDE SEQUENCE</scope>
    <source>
        <strain evidence="1">CBS 7841</strain>
    </source>
</reference>
<reference evidence="1" key="3">
    <citation type="submission" date="2024-01" db="EMBL/GenBank/DDBJ databases">
        <authorList>
            <person name="Coelho M.A."/>
            <person name="David-Palma M."/>
            <person name="Shea T."/>
            <person name="Sun S."/>
            <person name="Cuomo C.A."/>
            <person name="Heitman J."/>
        </authorList>
    </citation>
    <scope>NUCLEOTIDE SEQUENCE</scope>
    <source>
        <strain evidence="1">CBS 7841</strain>
    </source>
</reference>
<dbReference type="EMBL" id="CP143784">
    <property type="protein sequence ID" value="WVN85378.1"/>
    <property type="molecule type" value="Genomic_DNA"/>
</dbReference>
<organism evidence="1 2">
    <name type="scientific">Cryptococcus depauperatus CBS 7841</name>
    <dbReference type="NCBI Taxonomy" id="1295531"/>
    <lineage>
        <taxon>Eukaryota</taxon>
        <taxon>Fungi</taxon>
        <taxon>Dikarya</taxon>
        <taxon>Basidiomycota</taxon>
        <taxon>Agaricomycotina</taxon>
        <taxon>Tremellomycetes</taxon>
        <taxon>Tremellales</taxon>
        <taxon>Cryptococcaceae</taxon>
        <taxon>Cryptococcus</taxon>
    </lineage>
</organism>
<sequence>MISTSIALRNTSAVFRPAFRRPVAIGARPQSSISPLGLGVAGRRWNTQDQRGGKSKLIFRFGLRDIPVELYPMAFVVAAACVGAGIAIGRQLYTGDLRTGPSRASTQR</sequence>
<accession>A0A1E3HRY3</accession>
<protein>
    <submittedName>
        <fullName evidence="1">Uncharacterized protein</fullName>
    </submittedName>
</protein>
<evidence type="ECO:0000313" key="2">
    <source>
        <dbReference type="Proteomes" id="UP000094043"/>
    </source>
</evidence>
<dbReference type="OrthoDB" id="2572300at2759"/>
<dbReference type="VEuPathDB" id="FungiDB:L203_06088"/>
<dbReference type="AlphaFoldDB" id="A0A1E3HRY3"/>
<name>A0A1E3HRY3_9TREE</name>
<gene>
    <name evidence="1" type="ORF">L203_100523</name>
</gene>
<dbReference type="GeneID" id="91084739"/>
<evidence type="ECO:0000313" key="1">
    <source>
        <dbReference type="EMBL" id="WVN85378.1"/>
    </source>
</evidence>
<dbReference type="RefSeq" id="XP_066066079.1">
    <property type="nucleotide sequence ID" value="XM_066209982.1"/>
</dbReference>
<keyword evidence="2" id="KW-1185">Reference proteome</keyword>
<dbReference type="Proteomes" id="UP000094043">
    <property type="component" value="Chromosome 1"/>
</dbReference>